<dbReference type="AlphaFoldDB" id="A0A8J3RII9"/>
<keyword evidence="2 6" id="KW-0808">Transferase</keyword>
<keyword evidence="1 6" id="KW-0489">Methyltransferase</keyword>
<accession>A0A8J3RII9</accession>
<proteinExistence type="predicted"/>
<evidence type="ECO:0000259" key="7">
    <source>
        <dbReference type="PROSITE" id="PS50970"/>
    </source>
</evidence>
<feature type="binding site" evidence="6">
    <location>
        <position position="269"/>
    </location>
    <ligand>
        <name>Zn(2+)</name>
        <dbReference type="ChEBI" id="CHEBI:29105"/>
    </ligand>
</feature>
<comment type="cofactor">
    <cofactor evidence="6">
        <name>Zn(2+)</name>
        <dbReference type="ChEBI" id="CHEBI:29105"/>
    </cofactor>
</comment>
<protein>
    <recommendedName>
        <fullName evidence="5">S-methylmethionine:homocysteine methyltransferase</fullName>
    </recommendedName>
</protein>
<evidence type="ECO:0000256" key="5">
    <source>
        <dbReference type="ARBA" id="ARBA00076752"/>
    </source>
</evidence>
<evidence type="ECO:0000313" key="8">
    <source>
        <dbReference type="EMBL" id="GIH74304.1"/>
    </source>
</evidence>
<dbReference type="FunFam" id="3.20.20.330:FF:000002">
    <property type="entry name" value="Homocysteine S-methyltransferase"/>
    <property type="match status" value="1"/>
</dbReference>
<evidence type="ECO:0000256" key="1">
    <source>
        <dbReference type="ARBA" id="ARBA00022603"/>
    </source>
</evidence>
<dbReference type="GO" id="GO:0008898">
    <property type="term" value="F:S-adenosylmethionine-homocysteine S-methyltransferase activity"/>
    <property type="evidence" value="ECO:0007669"/>
    <property type="project" value="TreeGrafter"/>
</dbReference>
<keyword evidence="4 6" id="KW-0862">Zinc</keyword>
<keyword evidence="9" id="KW-1185">Reference proteome</keyword>
<dbReference type="InterPro" id="IPR051486">
    <property type="entry name" value="Hcy_S-methyltransferase"/>
</dbReference>
<evidence type="ECO:0000256" key="6">
    <source>
        <dbReference type="PROSITE-ProRule" id="PRU00333"/>
    </source>
</evidence>
<dbReference type="PANTHER" id="PTHR46015">
    <property type="entry name" value="ZGC:172121"/>
    <property type="match status" value="1"/>
</dbReference>
<dbReference type="GO" id="GO:0008270">
    <property type="term" value="F:zinc ion binding"/>
    <property type="evidence" value="ECO:0007669"/>
    <property type="project" value="InterPro"/>
</dbReference>
<name>A0A8J3RII9_9ACTN</name>
<dbReference type="PROSITE" id="PS50970">
    <property type="entry name" value="HCY"/>
    <property type="match status" value="1"/>
</dbReference>
<dbReference type="NCBIfam" id="NF007020">
    <property type="entry name" value="PRK09485.1"/>
    <property type="match status" value="1"/>
</dbReference>
<dbReference type="InterPro" id="IPR017226">
    <property type="entry name" value="BHMT-like"/>
</dbReference>
<dbReference type="RefSeq" id="WP_203889046.1">
    <property type="nucleotide sequence ID" value="NZ_BOOH01000007.1"/>
</dbReference>
<dbReference type="GO" id="GO:0009086">
    <property type="term" value="P:methionine biosynthetic process"/>
    <property type="evidence" value="ECO:0007669"/>
    <property type="project" value="InterPro"/>
</dbReference>
<comment type="caution">
    <text evidence="8">The sequence shown here is derived from an EMBL/GenBank/DDBJ whole genome shotgun (WGS) entry which is preliminary data.</text>
</comment>
<feature type="domain" description="Hcy-binding" evidence="7">
    <location>
        <begin position="1"/>
        <end position="284"/>
    </location>
</feature>
<dbReference type="PANTHER" id="PTHR46015:SF1">
    <property type="entry name" value="HOMOCYSTEINE S-METHYLTRANSFERASE-LIKE ISOFORM 1"/>
    <property type="match status" value="1"/>
</dbReference>
<dbReference type="Pfam" id="PF02574">
    <property type="entry name" value="S-methyl_trans"/>
    <property type="match status" value="1"/>
</dbReference>
<dbReference type="InterPro" id="IPR003726">
    <property type="entry name" value="HCY_dom"/>
</dbReference>
<keyword evidence="3 6" id="KW-0479">Metal-binding</keyword>
<feature type="binding site" evidence="6">
    <location>
        <position position="207"/>
    </location>
    <ligand>
        <name>Zn(2+)</name>
        <dbReference type="ChEBI" id="CHEBI:29105"/>
    </ligand>
</feature>
<gene>
    <name evidence="8" type="primary">ybgG</name>
    <name evidence="8" type="ORF">Plo01_07330</name>
</gene>
<evidence type="ECO:0000256" key="4">
    <source>
        <dbReference type="ARBA" id="ARBA00022833"/>
    </source>
</evidence>
<dbReference type="EMBL" id="BOOH01000007">
    <property type="protein sequence ID" value="GIH74304.1"/>
    <property type="molecule type" value="Genomic_DNA"/>
</dbReference>
<organism evidence="8 9">
    <name type="scientific">Planobispora longispora</name>
    <dbReference type="NCBI Taxonomy" id="28887"/>
    <lineage>
        <taxon>Bacteria</taxon>
        <taxon>Bacillati</taxon>
        <taxon>Actinomycetota</taxon>
        <taxon>Actinomycetes</taxon>
        <taxon>Streptosporangiales</taxon>
        <taxon>Streptosporangiaceae</taxon>
        <taxon>Planobispora</taxon>
    </lineage>
</organism>
<dbReference type="Proteomes" id="UP000616724">
    <property type="component" value="Unassembled WGS sequence"/>
</dbReference>
<dbReference type="GO" id="GO:0032259">
    <property type="term" value="P:methylation"/>
    <property type="evidence" value="ECO:0007669"/>
    <property type="project" value="UniProtKB-KW"/>
</dbReference>
<dbReference type="GO" id="GO:0033528">
    <property type="term" value="P:S-methylmethionine cycle"/>
    <property type="evidence" value="ECO:0007669"/>
    <property type="project" value="TreeGrafter"/>
</dbReference>
<reference evidence="8 9" key="1">
    <citation type="submission" date="2021-01" db="EMBL/GenBank/DDBJ databases">
        <title>Whole genome shotgun sequence of Planobispora longispora NBRC 13918.</title>
        <authorList>
            <person name="Komaki H."/>
            <person name="Tamura T."/>
        </authorList>
    </citation>
    <scope>NUCLEOTIDE SEQUENCE [LARGE SCALE GENOMIC DNA]</scope>
    <source>
        <strain evidence="8 9">NBRC 13918</strain>
    </source>
</reference>
<evidence type="ECO:0000313" key="9">
    <source>
        <dbReference type="Proteomes" id="UP000616724"/>
    </source>
</evidence>
<evidence type="ECO:0000256" key="3">
    <source>
        <dbReference type="ARBA" id="ARBA00022723"/>
    </source>
</evidence>
<evidence type="ECO:0000256" key="2">
    <source>
        <dbReference type="ARBA" id="ARBA00022679"/>
    </source>
</evidence>
<dbReference type="Gene3D" id="3.20.20.330">
    <property type="entry name" value="Homocysteine-binding-like domain"/>
    <property type="match status" value="1"/>
</dbReference>
<dbReference type="SUPFAM" id="SSF82282">
    <property type="entry name" value="Homocysteine S-methyltransferase"/>
    <property type="match status" value="1"/>
</dbReference>
<dbReference type="InterPro" id="IPR036589">
    <property type="entry name" value="HCY_dom_sf"/>
</dbReference>
<feature type="binding site" evidence="6">
    <location>
        <position position="270"/>
    </location>
    <ligand>
        <name>Zn(2+)</name>
        <dbReference type="ChEBI" id="CHEBI:29105"/>
    </ligand>
</feature>
<sequence>MVILDGGLATHLEALGADLRDPLWSAKVLVENPSMIRQAHLDYFAAGAQVATTASYQASIPAFLRRNLTAREAEELILLSVRLATEARDAHGEGAVAASVGPYGAYLANGAEYTGDYDLDEDGLADWHRDRWHVLAASGADFLACETIPSLPEARALKRLLGETPGVRAWVSFSCRDGERISDGTPLRQAAALFADDPRVLAVGVNCTAPRHIPSLIGQIKGKPVMVYPNSGESWDAGTRRWTGTADPVEFGTAAAGWHAAGSAFIGGCCRTTPEHIGQIREQIYGG</sequence>
<dbReference type="PIRSF" id="PIRSF037505">
    <property type="entry name" value="Betaine_HMT"/>
    <property type="match status" value="1"/>
</dbReference>